<dbReference type="Pfam" id="PF12399">
    <property type="entry name" value="BCA_ABC_TP_C"/>
    <property type="match status" value="1"/>
</dbReference>
<evidence type="ECO:0000259" key="5">
    <source>
        <dbReference type="PROSITE" id="PS50893"/>
    </source>
</evidence>
<protein>
    <submittedName>
        <fullName evidence="6">ABC transporter ATP-binding protein</fullName>
    </submittedName>
</protein>
<name>A0ABW2QDN0_9BURK</name>
<sequence>MANETNSASSTAAPLLQVRGLRKAFGAVRATDGVDLALQKGEIHALIGPNGAGKSTLIAQLCGELQPDAGSIVLGGEDVTALAAFARARKGLSRSFQITELCPDYTVLENVVLSLLLTTGRAFQAWSNPRHDPTLTASAARWLGEVGLDDRAGIHVRDLAHGEKRQLELAVALARSPRLLLLDEPMAGMGAEESARMTALLNGLKRRYTILLVEHDMDAVFALADRITVLVYGKTIFTGTPDEVRSHPEVRAAYLGEEAC</sequence>
<dbReference type="GO" id="GO:0005524">
    <property type="term" value="F:ATP binding"/>
    <property type="evidence" value="ECO:0007669"/>
    <property type="project" value="UniProtKB-KW"/>
</dbReference>
<reference evidence="7" key="1">
    <citation type="journal article" date="2019" name="Int. J. Syst. Evol. Microbiol.">
        <title>The Global Catalogue of Microorganisms (GCM) 10K type strain sequencing project: providing services to taxonomists for standard genome sequencing and annotation.</title>
        <authorList>
            <consortium name="The Broad Institute Genomics Platform"/>
            <consortium name="The Broad Institute Genome Sequencing Center for Infectious Disease"/>
            <person name="Wu L."/>
            <person name="Ma J."/>
        </authorList>
    </citation>
    <scope>NUCLEOTIDE SEQUENCE [LARGE SCALE GENOMIC DNA]</scope>
    <source>
        <strain evidence="7">CGMCC 1.12371</strain>
    </source>
</reference>
<keyword evidence="7" id="KW-1185">Reference proteome</keyword>
<keyword evidence="4 6" id="KW-0067">ATP-binding</keyword>
<dbReference type="EMBL" id="JBHTCA010000001">
    <property type="protein sequence ID" value="MFC7407569.1"/>
    <property type="molecule type" value="Genomic_DNA"/>
</dbReference>
<feature type="domain" description="ABC transporter" evidence="5">
    <location>
        <begin position="16"/>
        <end position="257"/>
    </location>
</feature>
<evidence type="ECO:0000313" key="7">
    <source>
        <dbReference type="Proteomes" id="UP001596501"/>
    </source>
</evidence>
<comment type="caution">
    <text evidence="6">The sequence shown here is derived from an EMBL/GenBank/DDBJ whole genome shotgun (WGS) entry which is preliminary data.</text>
</comment>
<evidence type="ECO:0000256" key="2">
    <source>
        <dbReference type="ARBA" id="ARBA00022475"/>
    </source>
</evidence>
<dbReference type="InterPro" id="IPR003593">
    <property type="entry name" value="AAA+_ATPase"/>
</dbReference>
<dbReference type="InterPro" id="IPR027417">
    <property type="entry name" value="P-loop_NTPase"/>
</dbReference>
<dbReference type="Pfam" id="PF00005">
    <property type="entry name" value="ABC_tran"/>
    <property type="match status" value="1"/>
</dbReference>
<dbReference type="InterPro" id="IPR032823">
    <property type="entry name" value="BCA_ABC_TP_C"/>
</dbReference>
<keyword evidence="2" id="KW-0472">Membrane</keyword>
<dbReference type="PANTHER" id="PTHR45772:SF2">
    <property type="entry name" value="ABC TRANSPORTER ATP-BINDING PROTEIN"/>
    <property type="match status" value="1"/>
</dbReference>
<dbReference type="CDD" id="cd03219">
    <property type="entry name" value="ABC_Mj1267_LivG_branched"/>
    <property type="match status" value="1"/>
</dbReference>
<dbReference type="InterPro" id="IPR003439">
    <property type="entry name" value="ABC_transporter-like_ATP-bd"/>
</dbReference>
<organism evidence="6 7">
    <name type="scientific">Hydrogenophaga atypica</name>
    <dbReference type="NCBI Taxonomy" id="249409"/>
    <lineage>
        <taxon>Bacteria</taxon>
        <taxon>Pseudomonadati</taxon>
        <taxon>Pseudomonadota</taxon>
        <taxon>Betaproteobacteria</taxon>
        <taxon>Burkholderiales</taxon>
        <taxon>Comamonadaceae</taxon>
        <taxon>Hydrogenophaga</taxon>
    </lineage>
</organism>
<dbReference type="RefSeq" id="WP_382219269.1">
    <property type="nucleotide sequence ID" value="NZ_JBHTCA010000001.1"/>
</dbReference>
<dbReference type="InterPro" id="IPR051120">
    <property type="entry name" value="ABC_AA/LPS_Transport"/>
</dbReference>
<proteinExistence type="predicted"/>
<dbReference type="PANTHER" id="PTHR45772">
    <property type="entry name" value="CONSERVED COMPONENT OF ABC TRANSPORTER FOR NATURAL AMINO ACIDS-RELATED"/>
    <property type="match status" value="1"/>
</dbReference>
<keyword evidence="2" id="KW-1003">Cell membrane</keyword>
<dbReference type="SUPFAM" id="SSF52540">
    <property type="entry name" value="P-loop containing nucleoside triphosphate hydrolases"/>
    <property type="match status" value="1"/>
</dbReference>
<evidence type="ECO:0000313" key="6">
    <source>
        <dbReference type="EMBL" id="MFC7407569.1"/>
    </source>
</evidence>
<dbReference type="PROSITE" id="PS50893">
    <property type="entry name" value="ABC_TRANSPORTER_2"/>
    <property type="match status" value="1"/>
</dbReference>
<dbReference type="Gene3D" id="3.40.50.300">
    <property type="entry name" value="P-loop containing nucleotide triphosphate hydrolases"/>
    <property type="match status" value="1"/>
</dbReference>
<keyword evidence="1" id="KW-0813">Transport</keyword>
<dbReference type="Proteomes" id="UP001596501">
    <property type="component" value="Unassembled WGS sequence"/>
</dbReference>
<dbReference type="SMART" id="SM00382">
    <property type="entry name" value="AAA"/>
    <property type="match status" value="1"/>
</dbReference>
<evidence type="ECO:0000256" key="3">
    <source>
        <dbReference type="ARBA" id="ARBA00022741"/>
    </source>
</evidence>
<evidence type="ECO:0000256" key="1">
    <source>
        <dbReference type="ARBA" id="ARBA00022448"/>
    </source>
</evidence>
<keyword evidence="3" id="KW-0547">Nucleotide-binding</keyword>
<accession>A0ABW2QDN0</accession>
<evidence type="ECO:0000256" key="4">
    <source>
        <dbReference type="ARBA" id="ARBA00022840"/>
    </source>
</evidence>
<gene>
    <name evidence="6" type="ORF">ACFQPB_01700</name>
</gene>